<gene>
    <name evidence="2" type="primary">PmUG01_07020700</name>
    <name evidence="2" type="ORF">PMUG01_07020700</name>
</gene>
<dbReference type="VEuPathDB" id="PlasmoDB:PmUG01_07020700"/>
<dbReference type="EMBL" id="LT594628">
    <property type="protein sequence ID" value="SBT87746.1"/>
    <property type="molecule type" value="Genomic_DNA"/>
</dbReference>
<name>A0A1D3JMG5_PLAMA</name>
<accession>A0A1D3JMG5</accession>
<evidence type="ECO:0000313" key="3">
    <source>
        <dbReference type="Proteomes" id="UP000219813"/>
    </source>
</evidence>
<feature type="compositionally biased region" description="Low complexity" evidence="1">
    <location>
        <begin position="641"/>
        <end position="650"/>
    </location>
</feature>
<keyword evidence="3" id="KW-1185">Reference proteome</keyword>
<sequence length="682" mass="81389">MNNEYKCTSKGNKESVEIIYTDNKNKVLRNDGVRKGEILYEETSRKEVYLMNELHNMKNNLFDNTPFSNYIHFYEIYNNLKYIVKYEKKKKKGQLFFIYTTSKRYCFYFLYIFFLIFNICLLFRLQTLVKFPFFGYNYYYMYEIHFHVFFTFFVLTYSALNIYLFFFTYKNLIYHTNVLCLIIVQTLYNTYIKEKNKEIYRNTEILIEGCKRVLHAMGDGSDQLFDNKRNDSLGSSSNIESIGGTHNFANNGGTHNFANNGGTHNFANNGDTHNYANTSNSYNFDHSTNPYNFPSAANFDNIVLLYADSIFNKFTNIFMYINKECYKRGNVSRNSIRYEDDFIEVEVARQAERAPSDLGDDLMSSNTDRSSNAYIQGNNKKASFLCRQKYTDGMHAINKDLVKKLNYAQGRENEKCSYNNGSRRSIYNIFGNSIYSDIDDINIYMKYKENYIHSLMMDKCKEKLNYIKFIFYFIPYVINLFINMLINFYVLFSVYYYNNRIPLAPSYELSKLHILNILNYKGIYYILFIFFHNFFFFLYLLFLYKLNTIYFFLRQIYKQCKYESIYYCEHVMNAIYENFIFPHTVQVLLKKKRPQNSRNKLKDNQEEAYTHENNLQKRMTHTQGLKDQSWFEQRDNKMNQTDQAAQTNQAVNLADSNPFTTNTSTHCQRSTRDMHSQKGHTK</sequence>
<dbReference type="GeneID" id="39867771"/>
<feature type="region of interest" description="Disordered" evidence="1">
    <location>
        <begin position="641"/>
        <end position="682"/>
    </location>
</feature>
<proteinExistence type="predicted"/>
<reference evidence="2 3" key="1">
    <citation type="submission" date="2016-06" db="EMBL/GenBank/DDBJ databases">
        <authorList>
            <consortium name="Pathogen Informatics"/>
        </authorList>
    </citation>
    <scope>NUCLEOTIDE SEQUENCE [LARGE SCALE GENOMIC DNA]</scope>
</reference>
<evidence type="ECO:0000256" key="1">
    <source>
        <dbReference type="SAM" id="MobiDB-lite"/>
    </source>
</evidence>
<dbReference type="OrthoDB" id="377771at2759"/>
<evidence type="ECO:0000313" key="2">
    <source>
        <dbReference type="EMBL" id="SBT87746.1"/>
    </source>
</evidence>
<feature type="compositionally biased region" description="Polar residues" evidence="1">
    <location>
        <begin position="654"/>
        <end position="668"/>
    </location>
</feature>
<dbReference type="AlphaFoldDB" id="A0A1D3JMG5"/>
<dbReference type="Proteomes" id="UP000219813">
    <property type="component" value="Chromosome 7"/>
</dbReference>
<protein>
    <submittedName>
        <fullName evidence="2">Uncharacterized protein</fullName>
    </submittedName>
</protein>
<organism evidence="2 3">
    <name type="scientific">Plasmodium malariae</name>
    <dbReference type="NCBI Taxonomy" id="5858"/>
    <lineage>
        <taxon>Eukaryota</taxon>
        <taxon>Sar</taxon>
        <taxon>Alveolata</taxon>
        <taxon>Apicomplexa</taxon>
        <taxon>Aconoidasida</taxon>
        <taxon>Haemosporida</taxon>
        <taxon>Plasmodiidae</taxon>
        <taxon>Plasmodium</taxon>
        <taxon>Plasmodium (Plasmodium)</taxon>
    </lineage>
</organism>
<dbReference type="RefSeq" id="XP_028860678.1">
    <property type="nucleotide sequence ID" value="XM_029003939.1"/>
</dbReference>
<dbReference type="KEGG" id="pmal:PMUG01_07020700"/>
<dbReference type="OMA" id="HFYEIYN"/>